<dbReference type="InterPro" id="IPR051788">
    <property type="entry name" value="MFS_Transporter"/>
</dbReference>
<feature type="region of interest" description="Disordered" evidence="5">
    <location>
        <begin position="397"/>
        <end position="416"/>
    </location>
</feature>
<dbReference type="InterPro" id="IPR011701">
    <property type="entry name" value="MFS"/>
</dbReference>
<feature type="transmembrane region" description="Helical" evidence="6">
    <location>
        <begin position="86"/>
        <end position="104"/>
    </location>
</feature>
<keyword evidence="2 6" id="KW-0812">Transmembrane</keyword>
<feature type="transmembrane region" description="Helical" evidence="6">
    <location>
        <begin position="30"/>
        <end position="49"/>
    </location>
</feature>
<reference evidence="8 9" key="1">
    <citation type="submission" date="2017-06" db="EMBL/GenBank/DDBJ databases">
        <authorList>
            <person name="Kim H.J."/>
            <person name="Triplett B.A."/>
        </authorList>
    </citation>
    <scope>NUCLEOTIDE SEQUENCE [LARGE SCALE GENOMIC DNA]</scope>
    <source>
        <strain evidence="8">FRACA_ARgP5</strain>
    </source>
</reference>
<evidence type="ECO:0000313" key="8">
    <source>
        <dbReference type="EMBL" id="SNQ47463.1"/>
    </source>
</evidence>
<gene>
    <name evidence="8" type="ORF">FRACA_190040</name>
</gene>
<dbReference type="Pfam" id="PF07690">
    <property type="entry name" value="MFS_1"/>
    <property type="match status" value="1"/>
</dbReference>
<evidence type="ECO:0000259" key="7">
    <source>
        <dbReference type="PROSITE" id="PS50850"/>
    </source>
</evidence>
<dbReference type="InterPro" id="IPR020846">
    <property type="entry name" value="MFS_dom"/>
</dbReference>
<dbReference type="AlphaFoldDB" id="A0A2I2KP62"/>
<dbReference type="PANTHER" id="PTHR23514:SF13">
    <property type="entry name" value="INNER MEMBRANE PROTEIN YBJJ"/>
    <property type="match status" value="1"/>
</dbReference>
<keyword evidence="4 6" id="KW-0472">Membrane</keyword>
<proteinExistence type="predicted"/>
<feature type="transmembrane region" description="Helical" evidence="6">
    <location>
        <begin position="312"/>
        <end position="336"/>
    </location>
</feature>
<evidence type="ECO:0000256" key="3">
    <source>
        <dbReference type="ARBA" id="ARBA00022989"/>
    </source>
</evidence>
<feature type="transmembrane region" description="Helical" evidence="6">
    <location>
        <begin position="61"/>
        <end position="80"/>
    </location>
</feature>
<feature type="transmembrane region" description="Helical" evidence="6">
    <location>
        <begin position="371"/>
        <end position="393"/>
    </location>
</feature>
<dbReference type="CDD" id="cd17393">
    <property type="entry name" value="MFS_MosC_like"/>
    <property type="match status" value="1"/>
</dbReference>
<dbReference type="GO" id="GO:0005886">
    <property type="term" value="C:plasma membrane"/>
    <property type="evidence" value="ECO:0007669"/>
    <property type="project" value="UniProtKB-SubCell"/>
</dbReference>
<evidence type="ECO:0000313" key="9">
    <source>
        <dbReference type="Proteomes" id="UP000234331"/>
    </source>
</evidence>
<evidence type="ECO:0000256" key="5">
    <source>
        <dbReference type="SAM" id="MobiDB-lite"/>
    </source>
</evidence>
<accession>A0A2I2KP62</accession>
<protein>
    <submittedName>
        <fullName evidence="8">Sugar phosphate permease</fullName>
    </submittedName>
</protein>
<dbReference type="Proteomes" id="UP000234331">
    <property type="component" value="Unassembled WGS sequence"/>
</dbReference>
<dbReference type="RefSeq" id="WP_165818321.1">
    <property type="nucleotide sequence ID" value="NZ_FZMO01000101.1"/>
</dbReference>
<feature type="domain" description="Major facilitator superfamily (MFS) profile" evidence="7">
    <location>
        <begin position="1"/>
        <end position="391"/>
    </location>
</feature>
<keyword evidence="9" id="KW-1185">Reference proteome</keyword>
<comment type="subcellular location">
    <subcellularLocation>
        <location evidence="1">Cell membrane</location>
        <topology evidence="1">Multi-pass membrane protein</topology>
    </subcellularLocation>
</comment>
<feature type="transmembrane region" description="Helical" evidence="6">
    <location>
        <begin position="247"/>
        <end position="271"/>
    </location>
</feature>
<dbReference type="Gene3D" id="1.20.1250.20">
    <property type="entry name" value="MFS general substrate transporter like domains"/>
    <property type="match status" value="2"/>
</dbReference>
<keyword evidence="3 6" id="KW-1133">Transmembrane helix</keyword>
<feature type="transmembrane region" description="Helical" evidence="6">
    <location>
        <begin position="216"/>
        <end position="235"/>
    </location>
</feature>
<feature type="transmembrane region" description="Helical" evidence="6">
    <location>
        <begin position="125"/>
        <end position="144"/>
    </location>
</feature>
<dbReference type="PANTHER" id="PTHR23514">
    <property type="entry name" value="BYPASS OF STOP CODON PROTEIN 6"/>
    <property type="match status" value="1"/>
</dbReference>
<evidence type="ECO:0000256" key="4">
    <source>
        <dbReference type="ARBA" id="ARBA00023136"/>
    </source>
</evidence>
<dbReference type="GO" id="GO:0022857">
    <property type="term" value="F:transmembrane transporter activity"/>
    <property type="evidence" value="ECO:0007669"/>
    <property type="project" value="InterPro"/>
</dbReference>
<dbReference type="EMBL" id="FZMO01000101">
    <property type="protein sequence ID" value="SNQ47463.1"/>
    <property type="molecule type" value="Genomic_DNA"/>
</dbReference>
<evidence type="ECO:0000256" key="6">
    <source>
        <dbReference type="SAM" id="Phobius"/>
    </source>
</evidence>
<dbReference type="PROSITE" id="PS50850">
    <property type="entry name" value="MFS"/>
    <property type="match status" value="1"/>
</dbReference>
<name>A0A2I2KP62_9ACTN</name>
<sequence>MIAMVLIGLLVGSWAPRIPGVKQHLGASDGQLGLALLGAPFGAVVTIWLTGRLLDRIGSRAVLRITFALTCAVGVLIAHAGTVTGLFAALALWGAAGAAADVALNAQLAVVERHYGRPIMTTAHAAWAGGALAGAGLGSAGAGLDVPLDVQFAAVGAVCLAVMVLATRAMLPHDDAGGAATDTPTAIARTATRQLTATRRPWRSAQGLRRVRIPRALVALCAMAFATMLCEGVAADWSALYLQDVTGAAAGVSGVGYVLFAVAMLVTRLVGDTATARFGPDRVVQTLAAVAAGLFAVALATGSSAAGTVTGIAGFAALGVGTACVFPVGVSAAVRVGTTAGSALAAFATCGYIGWLAGPVLIGALSDLIGLHAAMAVVLALLALIVLLSPGLAQAIGQGSSRIPTEPPDTKSGVTA</sequence>
<organism evidence="8 9">
    <name type="scientific">Frankia canadensis</name>
    <dbReference type="NCBI Taxonomy" id="1836972"/>
    <lineage>
        <taxon>Bacteria</taxon>
        <taxon>Bacillati</taxon>
        <taxon>Actinomycetota</taxon>
        <taxon>Actinomycetes</taxon>
        <taxon>Frankiales</taxon>
        <taxon>Frankiaceae</taxon>
        <taxon>Frankia</taxon>
    </lineage>
</organism>
<evidence type="ECO:0000256" key="1">
    <source>
        <dbReference type="ARBA" id="ARBA00004651"/>
    </source>
</evidence>
<dbReference type="SUPFAM" id="SSF103473">
    <property type="entry name" value="MFS general substrate transporter"/>
    <property type="match status" value="1"/>
</dbReference>
<feature type="transmembrane region" description="Helical" evidence="6">
    <location>
        <begin position="150"/>
        <end position="171"/>
    </location>
</feature>
<evidence type="ECO:0000256" key="2">
    <source>
        <dbReference type="ARBA" id="ARBA00022692"/>
    </source>
</evidence>
<feature type="transmembrane region" description="Helical" evidence="6">
    <location>
        <begin position="343"/>
        <end position="365"/>
    </location>
</feature>
<feature type="transmembrane region" description="Helical" evidence="6">
    <location>
        <begin position="283"/>
        <end position="306"/>
    </location>
</feature>
<dbReference type="InterPro" id="IPR036259">
    <property type="entry name" value="MFS_trans_sf"/>
</dbReference>